<dbReference type="InterPro" id="IPR006311">
    <property type="entry name" value="TAT_signal"/>
</dbReference>
<keyword evidence="1" id="KW-0479">Metal-binding</keyword>
<dbReference type="SUPFAM" id="SSF54862">
    <property type="entry name" value="4Fe-4S ferredoxins"/>
    <property type="match status" value="1"/>
</dbReference>
<dbReference type="PROSITE" id="PS51318">
    <property type="entry name" value="TAT"/>
    <property type="match status" value="1"/>
</dbReference>
<evidence type="ECO:0000313" key="7">
    <source>
        <dbReference type="Proteomes" id="UP001343724"/>
    </source>
</evidence>
<evidence type="ECO:0000256" key="3">
    <source>
        <dbReference type="ARBA" id="ARBA00023014"/>
    </source>
</evidence>
<keyword evidence="7" id="KW-1185">Reference proteome</keyword>
<keyword evidence="2" id="KW-0408">Iron</keyword>
<proteinExistence type="predicted"/>
<evidence type="ECO:0000256" key="1">
    <source>
        <dbReference type="ARBA" id="ARBA00022723"/>
    </source>
</evidence>
<organism evidence="6 7">
    <name type="scientific">Adlercreutzia shanghongiae</name>
    <dbReference type="NCBI Taxonomy" id="3111773"/>
    <lineage>
        <taxon>Bacteria</taxon>
        <taxon>Bacillati</taxon>
        <taxon>Actinomycetota</taxon>
        <taxon>Coriobacteriia</taxon>
        <taxon>Eggerthellales</taxon>
        <taxon>Eggerthellaceae</taxon>
        <taxon>Adlercreutzia</taxon>
    </lineage>
</organism>
<dbReference type="InterPro" id="IPR017896">
    <property type="entry name" value="4Fe4S_Fe-S-bd"/>
</dbReference>
<protein>
    <submittedName>
        <fullName evidence="6">4Fe-4S dicluster domain-containing protein</fullName>
    </submittedName>
</protein>
<dbReference type="Gene3D" id="3.30.70.20">
    <property type="match status" value="2"/>
</dbReference>
<sequence length="227" mass="24040">MAEKNSLTRRTLCIGVGATVAMAGLGSLRYLGSEALVRPPGGQNEENLVSKCVHCYRCIEACPEQVIVPASIGSGVLNMRTPRMEFSDCYPGQLDDFRYCDMCAERNGGVPLCAEVCPSGALTLPADYTPDSEVLGVAVLNTETCIAYRSSFCAFCHDVCIQVRGEDKAAIYYQNADASDALDTRLPVVDAAKCNGCGACEAVCVSAQAGSAMDASERAIVVKPLDE</sequence>
<evidence type="ECO:0000259" key="5">
    <source>
        <dbReference type="PROSITE" id="PS51379"/>
    </source>
</evidence>
<keyword evidence="4" id="KW-0812">Transmembrane</keyword>
<feature type="domain" description="4Fe-4S ferredoxin-type" evidence="5">
    <location>
        <begin position="42"/>
        <end position="72"/>
    </location>
</feature>
<evidence type="ECO:0000256" key="2">
    <source>
        <dbReference type="ARBA" id="ARBA00023004"/>
    </source>
</evidence>
<name>A0ABU6IZ95_9ACTN</name>
<gene>
    <name evidence="6" type="ORF">VJ920_07620</name>
</gene>
<comment type="caution">
    <text evidence="6">The sequence shown here is derived from an EMBL/GenBank/DDBJ whole genome shotgun (WGS) entry which is preliminary data.</text>
</comment>
<evidence type="ECO:0000313" key="6">
    <source>
        <dbReference type="EMBL" id="MEC4295176.1"/>
    </source>
</evidence>
<reference evidence="6 7" key="1">
    <citation type="submission" date="2024-01" db="EMBL/GenBank/DDBJ databases">
        <title>novel species in genus Adlercreutzia.</title>
        <authorList>
            <person name="Liu X."/>
        </authorList>
    </citation>
    <scope>NUCLEOTIDE SEQUENCE [LARGE SCALE GENOMIC DNA]</scope>
    <source>
        <strain evidence="6 7">R22</strain>
    </source>
</reference>
<feature type="domain" description="4Fe-4S ferredoxin-type" evidence="5">
    <location>
        <begin position="185"/>
        <end position="215"/>
    </location>
</feature>
<dbReference type="PROSITE" id="PS00198">
    <property type="entry name" value="4FE4S_FER_1"/>
    <property type="match status" value="1"/>
</dbReference>
<dbReference type="Pfam" id="PF12837">
    <property type="entry name" value="Fer4_6"/>
    <property type="match status" value="1"/>
</dbReference>
<dbReference type="RefSeq" id="WP_326454785.1">
    <property type="nucleotide sequence ID" value="NZ_JAYMFH010000009.1"/>
</dbReference>
<dbReference type="InterPro" id="IPR017900">
    <property type="entry name" value="4Fe4S_Fe_S_CS"/>
</dbReference>
<accession>A0ABU6IZ95</accession>
<dbReference type="EMBL" id="JAYMFH010000009">
    <property type="protein sequence ID" value="MEC4295176.1"/>
    <property type="molecule type" value="Genomic_DNA"/>
</dbReference>
<dbReference type="Proteomes" id="UP001343724">
    <property type="component" value="Unassembled WGS sequence"/>
</dbReference>
<dbReference type="CDD" id="cd16373">
    <property type="entry name" value="DMSOR_beta_like"/>
    <property type="match status" value="1"/>
</dbReference>
<keyword evidence="4" id="KW-0472">Membrane</keyword>
<dbReference type="Pfam" id="PF13187">
    <property type="entry name" value="Fer4_9"/>
    <property type="match status" value="1"/>
</dbReference>
<evidence type="ECO:0000256" key="4">
    <source>
        <dbReference type="SAM" id="Phobius"/>
    </source>
</evidence>
<keyword evidence="3" id="KW-0411">Iron-sulfur</keyword>
<feature type="transmembrane region" description="Helical" evidence="4">
    <location>
        <begin position="12"/>
        <end position="31"/>
    </location>
</feature>
<keyword evidence="4" id="KW-1133">Transmembrane helix</keyword>
<dbReference type="PROSITE" id="PS51379">
    <property type="entry name" value="4FE4S_FER_2"/>
    <property type="match status" value="2"/>
</dbReference>